<evidence type="ECO:0000313" key="2">
    <source>
        <dbReference type="EMBL" id="RNA18907.1"/>
    </source>
</evidence>
<evidence type="ECO:0000256" key="1">
    <source>
        <dbReference type="SAM" id="MobiDB-lite"/>
    </source>
</evidence>
<dbReference type="EMBL" id="REGN01004151">
    <property type="protein sequence ID" value="RNA18907.1"/>
    <property type="molecule type" value="Genomic_DNA"/>
</dbReference>
<gene>
    <name evidence="2" type="ORF">BpHYR1_047903</name>
</gene>
<keyword evidence="3" id="KW-1185">Reference proteome</keyword>
<sequence>MDLQIEANRKKGPADTQISKDSRRGIELIEGRRRGITTFYIKKNKNRFICNAQLKKLKHWFSPNKHRNISVLAHYQCVVKGLVSQDTKMNKTNT</sequence>
<comment type="caution">
    <text evidence="2">The sequence shown here is derived from an EMBL/GenBank/DDBJ whole genome shotgun (WGS) entry which is preliminary data.</text>
</comment>
<feature type="region of interest" description="Disordered" evidence="1">
    <location>
        <begin position="1"/>
        <end position="20"/>
    </location>
</feature>
<reference evidence="2 3" key="1">
    <citation type="journal article" date="2018" name="Sci. Rep.">
        <title>Genomic signatures of local adaptation to the degree of environmental predictability in rotifers.</title>
        <authorList>
            <person name="Franch-Gras L."/>
            <person name="Hahn C."/>
            <person name="Garcia-Roger E.M."/>
            <person name="Carmona M.J."/>
            <person name="Serra M."/>
            <person name="Gomez A."/>
        </authorList>
    </citation>
    <scope>NUCLEOTIDE SEQUENCE [LARGE SCALE GENOMIC DNA]</scope>
    <source>
        <strain evidence="2">HYR1</strain>
    </source>
</reference>
<feature type="compositionally biased region" description="Basic and acidic residues" evidence="1">
    <location>
        <begin position="7"/>
        <end position="20"/>
    </location>
</feature>
<proteinExistence type="predicted"/>
<evidence type="ECO:0000313" key="3">
    <source>
        <dbReference type="Proteomes" id="UP000276133"/>
    </source>
</evidence>
<protein>
    <submittedName>
        <fullName evidence="2">Uncharacterized protein</fullName>
    </submittedName>
</protein>
<dbReference type="Proteomes" id="UP000276133">
    <property type="component" value="Unassembled WGS sequence"/>
</dbReference>
<organism evidence="2 3">
    <name type="scientific">Brachionus plicatilis</name>
    <name type="common">Marine rotifer</name>
    <name type="synonym">Brachionus muelleri</name>
    <dbReference type="NCBI Taxonomy" id="10195"/>
    <lineage>
        <taxon>Eukaryota</taxon>
        <taxon>Metazoa</taxon>
        <taxon>Spiralia</taxon>
        <taxon>Gnathifera</taxon>
        <taxon>Rotifera</taxon>
        <taxon>Eurotatoria</taxon>
        <taxon>Monogononta</taxon>
        <taxon>Pseudotrocha</taxon>
        <taxon>Ploima</taxon>
        <taxon>Brachionidae</taxon>
        <taxon>Brachionus</taxon>
    </lineage>
</organism>
<name>A0A3M7R5P7_BRAPC</name>
<dbReference type="AlphaFoldDB" id="A0A3M7R5P7"/>
<accession>A0A3M7R5P7</accession>